<dbReference type="EMBL" id="FORT01000020">
    <property type="protein sequence ID" value="SFK79505.1"/>
    <property type="molecule type" value="Genomic_DNA"/>
</dbReference>
<dbReference type="Proteomes" id="UP000198915">
    <property type="component" value="Unassembled WGS sequence"/>
</dbReference>
<organism evidence="1 2">
    <name type="scientific">Brevibacillus centrosporus</name>
    <dbReference type="NCBI Taxonomy" id="54910"/>
    <lineage>
        <taxon>Bacteria</taxon>
        <taxon>Bacillati</taxon>
        <taxon>Bacillota</taxon>
        <taxon>Bacilli</taxon>
        <taxon>Bacillales</taxon>
        <taxon>Paenibacillaceae</taxon>
        <taxon>Brevibacillus</taxon>
    </lineage>
</organism>
<reference evidence="2" key="1">
    <citation type="submission" date="2016-10" db="EMBL/GenBank/DDBJ databases">
        <authorList>
            <person name="Varghese N."/>
            <person name="Submissions S."/>
        </authorList>
    </citation>
    <scope>NUCLEOTIDE SEQUENCE [LARGE SCALE GENOMIC DNA]</scope>
    <source>
        <strain evidence="2">OK042</strain>
    </source>
</reference>
<name>A0A1I4CEY2_9BACL</name>
<dbReference type="AlphaFoldDB" id="A0A1I4CEY2"/>
<protein>
    <recommendedName>
        <fullName evidence="3">YviE</fullName>
    </recommendedName>
</protein>
<dbReference type="Pfam" id="PF20074">
    <property type="entry name" value="DUF6470"/>
    <property type="match status" value="1"/>
</dbReference>
<proteinExistence type="predicted"/>
<dbReference type="STRING" id="1884381.SAMN05518846_12035"/>
<dbReference type="RefSeq" id="WP_258957901.1">
    <property type="nucleotide sequence ID" value="NZ_FORT01000020.1"/>
</dbReference>
<evidence type="ECO:0000313" key="1">
    <source>
        <dbReference type="EMBL" id="SFK79505.1"/>
    </source>
</evidence>
<evidence type="ECO:0000313" key="2">
    <source>
        <dbReference type="Proteomes" id="UP000198915"/>
    </source>
</evidence>
<dbReference type="InterPro" id="IPR045527">
    <property type="entry name" value="DUF6470"/>
</dbReference>
<gene>
    <name evidence="1" type="ORF">SAMN05518846_12035</name>
</gene>
<keyword evidence="2" id="KW-1185">Reference proteome</keyword>
<evidence type="ECO:0008006" key="3">
    <source>
        <dbReference type="Google" id="ProtNLM"/>
    </source>
</evidence>
<accession>A0A1I4CEY2</accession>
<sequence length="192" mass="21699">MIRIPQIQMQQTHAQLGLKINRPVQDIQQPRAELNLRQEPAIIEIRQAKGSLTIDSSEARENIDMRGPLRRTRDNADYGYRMAMEAIATISGEGDQLRAIENKSDAIVAISEQESMPRESEIIAAGSLVGDGIEIRYDLQPLDIQVQERGMSMDPEIKKPIHNYTPGKVEGYMLRWNSLQIDVAGLHVDQRI</sequence>